<evidence type="ECO:0000313" key="9">
    <source>
        <dbReference type="EMBL" id="MDM4018507.1"/>
    </source>
</evidence>
<evidence type="ECO:0000256" key="3">
    <source>
        <dbReference type="ARBA" id="ARBA00022448"/>
    </source>
</evidence>
<dbReference type="PROSITE" id="PS51257">
    <property type="entry name" value="PROKAR_LIPOPROTEIN"/>
    <property type="match status" value="1"/>
</dbReference>
<keyword evidence="7" id="KW-0998">Cell outer membrane</keyword>
<dbReference type="PANTHER" id="PTHR30026:SF20">
    <property type="entry name" value="OUTER MEMBRANE PROTEIN TOLC"/>
    <property type="match status" value="1"/>
</dbReference>
<dbReference type="RefSeq" id="WP_289166381.1">
    <property type="nucleotide sequence ID" value="NZ_JASZZN010000022.1"/>
</dbReference>
<feature type="region of interest" description="Disordered" evidence="8">
    <location>
        <begin position="44"/>
        <end position="71"/>
    </location>
</feature>
<comment type="similarity">
    <text evidence="2">Belongs to the outer membrane factor (OMF) (TC 1.B.17) family.</text>
</comment>
<organism evidence="9 10">
    <name type="scientific">Roseiconus lacunae</name>
    <dbReference type="NCBI Taxonomy" id="2605694"/>
    <lineage>
        <taxon>Bacteria</taxon>
        <taxon>Pseudomonadati</taxon>
        <taxon>Planctomycetota</taxon>
        <taxon>Planctomycetia</taxon>
        <taxon>Pirellulales</taxon>
        <taxon>Pirellulaceae</taxon>
        <taxon>Roseiconus</taxon>
    </lineage>
</organism>
<dbReference type="EMBL" id="JASZZN010000022">
    <property type="protein sequence ID" value="MDM4018507.1"/>
    <property type="molecule type" value="Genomic_DNA"/>
</dbReference>
<gene>
    <name evidence="9" type="ORF">QTN89_23855</name>
</gene>
<dbReference type="InterPro" id="IPR003423">
    <property type="entry name" value="OMP_efflux"/>
</dbReference>
<evidence type="ECO:0000313" key="10">
    <source>
        <dbReference type="Proteomes" id="UP001239462"/>
    </source>
</evidence>
<accession>A0ABT7PPS8</accession>
<proteinExistence type="inferred from homology"/>
<evidence type="ECO:0000256" key="8">
    <source>
        <dbReference type="SAM" id="MobiDB-lite"/>
    </source>
</evidence>
<keyword evidence="10" id="KW-1185">Reference proteome</keyword>
<protein>
    <submittedName>
        <fullName evidence="9">TolC family protein</fullName>
    </submittedName>
</protein>
<evidence type="ECO:0000256" key="4">
    <source>
        <dbReference type="ARBA" id="ARBA00022452"/>
    </source>
</evidence>
<keyword evidence="3" id="KW-0813">Transport</keyword>
<dbReference type="Proteomes" id="UP001239462">
    <property type="component" value="Unassembled WGS sequence"/>
</dbReference>
<evidence type="ECO:0000256" key="2">
    <source>
        <dbReference type="ARBA" id="ARBA00007613"/>
    </source>
</evidence>
<sequence length="614" mass="65475">MGKRIATIGYLGLAGVVAAGCSVPNLSLPSRDRLSRTALAEQLHVPAEQPRPGQASNRNIGPAPTATSGQIHTASAAAVVPRQSPVQMAAAWEDDAAVEIAAINAATAEAPNKLADLLEAPLTNAAESAIEDRSLTRIAGVHPLASQSVLLGGNEAVRSDIDGSVRETDATAATGLKLNLPSALAMVSAGHPVVGHARWRVQQAYAELDQAKVLWLPSIQAGFSFHRHDGNYQASDGSIVDVNRNSFQYGLGNRATGAGTTPNPGIIAEFHFADAIYLPRVAEKTAWARGHAAGAALNDTLRDVAVAYTDLVEAQQLVAILESTGQRTDQLAKLTGDFADAGEGLKADADRMQTELALVETRIAEAKQEAAMCSARLAQVLSLDDTRLIEPAEIGMIPLELNPAASFEDSSGRGLLVATGLSLRPELKESTALVAAACEAYRREKYAPLVPSVLLGFSTGGFGGGLRDELDDIDSRYDFDAAMSWRVRNLGLGERAARRVRSAEVQQAKYERLQRMDQVAREITQAYAQVKHSQTRLATTRRAIETATSSYDRNLSRIRDGEGLPLEVLQSAQALETANVAYLRSVADFNRSQVQLQWAQGWPVNAPQQSSTAQ</sequence>
<reference evidence="9 10" key="1">
    <citation type="submission" date="2023-06" db="EMBL/GenBank/DDBJ databases">
        <title>Roseiconus lacunae JC819 isolated from Gulf of Mannar region, Tamil Nadu.</title>
        <authorList>
            <person name="Pk S."/>
            <person name="Ch S."/>
            <person name="Ch V.R."/>
        </authorList>
    </citation>
    <scope>NUCLEOTIDE SEQUENCE [LARGE SCALE GENOMIC DNA]</scope>
    <source>
        <strain evidence="9 10">JC819</strain>
    </source>
</reference>
<dbReference type="Gene3D" id="1.20.1600.10">
    <property type="entry name" value="Outer membrane efflux proteins (OEP)"/>
    <property type="match status" value="1"/>
</dbReference>
<comment type="caution">
    <text evidence="9">The sequence shown here is derived from an EMBL/GenBank/DDBJ whole genome shotgun (WGS) entry which is preliminary data.</text>
</comment>
<name>A0ABT7PPS8_9BACT</name>
<evidence type="ECO:0000256" key="7">
    <source>
        <dbReference type="ARBA" id="ARBA00023237"/>
    </source>
</evidence>
<dbReference type="InterPro" id="IPR051906">
    <property type="entry name" value="TolC-like"/>
</dbReference>
<evidence type="ECO:0000256" key="1">
    <source>
        <dbReference type="ARBA" id="ARBA00004442"/>
    </source>
</evidence>
<keyword evidence="4" id="KW-1134">Transmembrane beta strand</keyword>
<dbReference type="PANTHER" id="PTHR30026">
    <property type="entry name" value="OUTER MEMBRANE PROTEIN TOLC"/>
    <property type="match status" value="1"/>
</dbReference>
<keyword evidence="6" id="KW-0472">Membrane</keyword>
<evidence type="ECO:0000256" key="5">
    <source>
        <dbReference type="ARBA" id="ARBA00022692"/>
    </source>
</evidence>
<dbReference type="Pfam" id="PF02321">
    <property type="entry name" value="OEP"/>
    <property type="match status" value="1"/>
</dbReference>
<feature type="compositionally biased region" description="Polar residues" evidence="8">
    <location>
        <begin position="54"/>
        <end position="71"/>
    </location>
</feature>
<comment type="subcellular location">
    <subcellularLocation>
        <location evidence="1">Cell outer membrane</location>
    </subcellularLocation>
</comment>
<dbReference type="SUPFAM" id="SSF56954">
    <property type="entry name" value="Outer membrane efflux proteins (OEP)"/>
    <property type="match status" value="1"/>
</dbReference>
<keyword evidence="5" id="KW-0812">Transmembrane</keyword>
<evidence type="ECO:0000256" key="6">
    <source>
        <dbReference type="ARBA" id="ARBA00023136"/>
    </source>
</evidence>